<dbReference type="PANTHER" id="PTHR45913">
    <property type="entry name" value="EPM2A-INTERACTING PROTEIN 1"/>
    <property type="match status" value="1"/>
</dbReference>
<sequence length="172" mass="19429">MLEVALFKEKNNVVAAIQSIPLSGRSNTRRTEILAADNKSTLLELMQKVPCYAIALDKSCDIVDYEQTSIFLRFFDIVTCIGLWSDVQARIAHNIAVKRNEFSTRFQDFGKAEKLSQFLKSPYEVGASAEWTDVAAKLFSPSLQIKIIDLQEGISLKMFKTASTEEFWGEHI</sequence>
<protein>
    <submittedName>
        <fullName evidence="1">Uncharacterized protein</fullName>
    </submittedName>
</protein>
<dbReference type="Proteomes" id="UP001154078">
    <property type="component" value="Chromosome 3"/>
</dbReference>
<organism evidence="1 2">
    <name type="scientific">Brassicogethes aeneus</name>
    <name type="common">Rape pollen beetle</name>
    <name type="synonym">Meligethes aeneus</name>
    <dbReference type="NCBI Taxonomy" id="1431903"/>
    <lineage>
        <taxon>Eukaryota</taxon>
        <taxon>Metazoa</taxon>
        <taxon>Ecdysozoa</taxon>
        <taxon>Arthropoda</taxon>
        <taxon>Hexapoda</taxon>
        <taxon>Insecta</taxon>
        <taxon>Pterygota</taxon>
        <taxon>Neoptera</taxon>
        <taxon>Endopterygota</taxon>
        <taxon>Coleoptera</taxon>
        <taxon>Polyphaga</taxon>
        <taxon>Cucujiformia</taxon>
        <taxon>Nitidulidae</taxon>
        <taxon>Meligethinae</taxon>
        <taxon>Brassicogethes</taxon>
    </lineage>
</organism>
<dbReference type="EMBL" id="OV121134">
    <property type="protein sequence ID" value="CAH0552921.1"/>
    <property type="molecule type" value="Genomic_DNA"/>
</dbReference>
<evidence type="ECO:0000313" key="2">
    <source>
        <dbReference type="Proteomes" id="UP001154078"/>
    </source>
</evidence>
<reference evidence="1" key="1">
    <citation type="submission" date="2021-12" db="EMBL/GenBank/DDBJ databases">
        <authorList>
            <person name="King R."/>
        </authorList>
    </citation>
    <scope>NUCLEOTIDE SEQUENCE</scope>
</reference>
<dbReference type="OrthoDB" id="6431883at2759"/>
<name>A0A9P0FEC6_BRAAE</name>
<accession>A0A9P0FEC6</accession>
<dbReference type="AlphaFoldDB" id="A0A9P0FEC6"/>
<dbReference type="PANTHER" id="PTHR45913:SF5">
    <property type="entry name" value="GENERAL TRANSCRIPTION FACTOR II-I REPEAT DOMAIN-CONTAINING PROTEIN 2A-LIKE PROTEIN"/>
    <property type="match status" value="1"/>
</dbReference>
<evidence type="ECO:0000313" key="1">
    <source>
        <dbReference type="EMBL" id="CAH0552921.1"/>
    </source>
</evidence>
<gene>
    <name evidence="1" type="ORF">MELIAE_LOCUS5046</name>
</gene>
<keyword evidence="2" id="KW-1185">Reference proteome</keyword>
<proteinExistence type="predicted"/>